<dbReference type="STRING" id="229920.ADM99_05200"/>
<keyword evidence="8" id="KW-1185">Reference proteome</keyword>
<dbReference type="PANTHER" id="PTHR33705:SF2">
    <property type="entry name" value="PHOSPHOCARRIER PROTEIN NPR"/>
    <property type="match status" value="1"/>
</dbReference>
<keyword evidence="4" id="KW-0963">Cytoplasm</keyword>
<keyword evidence="5" id="KW-0598">Phosphotransferase system</keyword>
<evidence type="ECO:0000256" key="4">
    <source>
        <dbReference type="ARBA" id="ARBA00022490"/>
    </source>
</evidence>
<feature type="domain" description="HPr" evidence="6">
    <location>
        <begin position="1"/>
        <end position="91"/>
    </location>
</feature>
<dbReference type="PANTHER" id="PTHR33705">
    <property type="entry name" value="PHOSPHOCARRIER PROTEIN HPR"/>
    <property type="match status" value="1"/>
</dbReference>
<name>A0A0P6XLB3_9CHLR</name>
<dbReference type="PROSITE" id="PS00369">
    <property type="entry name" value="PTS_HPR_HIS"/>
    <property type="match status" value="1"/>
</dbReference>
<dbReference type="Pfam" id="PF00381">
    <property type="entry name" value="PTS-HPr"/>
    <property type="match status" value="1"/>
</dbReference>
<dbReference type="InterPro" id="IPR001020">
    <property type="entry name" value="PTS_HPr_His_P_site"/>
</dbReference>
<dbReference type="Gene3D" id="3.30.1340.10">
    <property type="entry name" value="HPr-like"/>
    <property type="match status" value="1"/>
</dbReference>
<dbReference type="CDD" id="cd00367">
    <property type="entry name" value="PTS-HPr_like"/>
    <property type="match status" value="1"/>
</dbReference>
<gene>
    <name evidence="7" type="ORF">ADM99_05200</name>
</gene>
<comment type="caution">
    <text evidence="7">The sequence shown here is derived from an EMBL/GenBank/DDBJ whole genome shotgun (WGS) entry which is preliminary data.</text>
</comment>
<comment type="function">
    <text evidence="1">General (non sugar-specific) component of the phosphoenolpyruvate-dependent sugar phosphotransferase system (sugar PTS). This major carbohydrate active-transport system catalyzes the phosphorylation of incoming sugar substrates concomitantly with their translocation across the cell membrane. The phosphoryl group from phosphoenolpyruvate (PEP) is transferred to the phosphoryl carrier protein HPr by enzyme I. Phospho-HPr then transfers it to the PTS EIIA domain.</text>
</comment>
<dbReference type="GO" id="GO:0009401">
    <property type="term" value="P:phosphoenolpyruvate-dependent sugar phosphotransferase system"/>
    <property type="evidence" value="ECO:0007669"/>
    <property type="project" value="UniProtKB-KW"/>
</dbReference>
<evidence type="ECO:0000256" key="1">
    <source>
        <dbReference type="ARBA" id="ARBA00003681"/>
    </source>
</evidence>
<dbReference type="SUPFAM" id="SSF55594">
    <property type="entry name" value="HPr-like"/>
    <property type="match status" value="1"/>
</dbReference>
<accession>A0A0P6XLB3</accession>
<evidence type="ECO:0000256" key="3">
    <source>
        <dbReference type="ARBA" id="ARBA00020422"/>
    </source>
</evidence>
<dbReference type="InterPro" id="IPR000032">
    <property type="entry name" value="HPr-like"/>
</dbReference>
<evidence type="ECO:0000259" key="6">
    <source>
        <dbReference type="PROSITE" id="PS51350"/>
    </source>
</evidence>
<protein>
    <recommendedName>
        <fullName evidence="3">Phosphocarrier protein HPr</fullName>
    </recommendedName>
</protein>
<dbReference type="OrthoDB" id="9809047at2"/>
<evidence type="ECO:0000313" key="8">
    <source>
        <dbReference type="Proteomes" id="UP000050430"/>
    </source>
</evidence>
<organism evidence="7 8">
    <name type="scientific">Leptolinea tardivitalis</name>
    <dbReference type="NCBI Taxonomy" id="229920"/>
    <lineage>
        <taxon>Bacteria</taxon>
        <taxon>Bacillati</taxon>
        <taxon>Chloroflexota</taxon>
        <taxon>Anaerolineae</taxon>
        <taxon>Anaerolineales</taxon>
        <taxon>Anaerolineaceae</taxon>
        <taxon>Leptolinea</taxon>
    </lineage>
</organism>
<reference evidence="7 8" key="1">
    <citation type="submission" date="2015-07" db="EMBL/GenBank/DDBJ databases">
        <title>Genome sequence of Leptolinea tardivitalis DSM 16556.</title>
        <authorList>
            <person name="Hemp J."/>
            <person name="Ward L.M."/>
            <person name="Pace L.A."/>
            <person name="Fischer W.W."/>
        </authorList>
    </citation>
    <scope>NUCLEOTIDE SEQUENCE [LARGE SCALE GENOMIC DNA]</scope>
    <source>
        <strain evidence="7 8">YMTK-2</strain>
    </source>
</reference>
<dbReference type="AlphaFoldDB" id="A0A0P6XLB3"/>
<dbReference type="InterPro" id="IPR050399">
    <property type="entry name" value="HPr"/>
</dbReference>
<proteinExistence type="predicted"/>
<dbReference type="EMBL" id="LGCK01000007">
    <property type="protein sequence ID" value="KPL72523.1"/>
    <property type="molecule type" value="Genomic_DNA"/>
</dbReference>
<dbReference type="NCBIfam" id="TIGR01003">
    <property type="entry name" value="PTS_HPr_family"/>
    <property type="match status" value="1"/>
</dbReference>
<dbReference type="Proteomes" id="UP000050430">
    <property type="component" value="Unassembled WGS sequence"/>
</dbReference>
<dbReference type="GO" id="GO:0005737">
    <property type="term" value="C:cytoplasm"/>
    <property type="evidence" value="ECO:0007669"/>
    <property type="project" value="UniProtKB-SubCell"/>
</dbReference>
<dbReference type="PRINTS" id="PR00107">
    <property type="entry name" value="PHOSPHOCPHPR"/>
</dbReference>
<dbReference type="RefSeq" id="WP_062421432.1">
    <property type="nucleotide sequence ID" value="NZ_BBYA01000008.1"/>
</dbReference>
<dbReference type="InterPro" id="IPR035895">
    <property type="entry name" value="HPr-like_sf"/>
</dbReference>
<evidence type="ECO:0000256" key="2">
    <source>
        <dbReference type="ARBA" id="ARBA00004496"/>
    </source>
</evidence>
<sequence>MSEAKFVVSHPAGLHARPASVFVKTCNTFPCDIKVKNVTTNSATVNAKSVLAVLTLGVDSGHEILVTANGDREGEVLTAIKDLIDTNFGESA</sequence>
<evidence type="ECO:0000256" key="5">
    <source>
        <dbReference type="ARBA" id="ARBA00022683"/>
    </source>
</evidence>
<dbReference type="PROSITE" id="PS51350">
    <property type="entry name" value="PTS_HPR_DOM"/>
    <property type="match status" value="1"/>
</dbReference>
<comment type="subcellular location">
    <subcellularLocation>
        <location evidence="2">Cytoplasm</location>
    </subcellularLocation>
</comment>
<evidence type="ECO:0000313" key="7">
    <source>
        <dbReference type="EMBL" id="KPL72523.1"/>
    </source>
</evidence>